<evidence type="ECO:0000313" key="4">
    <source>
        <dbReference type="RefSeq" id="XP_013794148.1"/>
    </source>
</evidence>
<feature type="region of interest" description="Disordered" evidence="2">
    <location>
        <begin position="289"/>
        <end position="312"/>
    </location>
</feature>
<evidence type="ECO:0000256" key="2">
    <source>
        <dbReference type="SAM" id="MobiDB-lite"/>
    </source>
</evidence>
<dbReference type="GeneID" id="106478173"/>
<keyword evidence="3" id="KW-1185">Reference proteome</keyword>
<dbReference type="PANTHER" id="PTHR13237:SF9">
    <property type="entry name" value="NEUROGUIDIN"/>
    <property type="match status" value="1"/>
</dbReference>
<dbReference type="PANTHER" id="PTHR13237">
    <property type="entry name" value="SOMETHING ABOUT SILENCING PROTEIN 10-RELATED"/>
    <property type="match status" value="1"/>
</dbReference>
<evidence type="ECO:0000256" key="1">
    <source>
        <dbReference type="ARBA" id="ARBA00010979"/>
    </source>
</evidence>
<gene>
    <name evidence="4" type="primary">LOC106478173</name>
</gene>
<proteinExistence type="inferred from homology"/>
<dbReference type="RefSeq" id="XP_013794148.1">
    <property type="nucleotide sequence ID" value="XM_013938694.2"/>
</dbReference>
<feature type="compositionally biased region" description="Acidic residues" evidence="2">
    <location>
        <begin position="144"/>
        <end position="155"/>
    </location>
</feature>
<name>A0ABM1C4S2_LIMPO</name>
<dbReference type="Proteomes" id="UP000694941">
    <property type="component" value="Unplaced"/>
</dbReference>
<reference evidence="4" key="1">
    <citation type="submission" date="2025-08" db="UniProtKB">
        <authorList>
            <consortium name="RefSeq"/>
        </authorList>
    </citation>
    <scope>IDENTIFICATION</scope>
    <source>
        <tissue evidence="4">Muscle</tissue>
    </source>
</reference>
<protein>
    <submittedName>
        <fullName evidence="4">Neuroguidin-like isoform X1</fullName>
    </submittedName>
</protein>
<comment type="similarity">
    <text evidence="1">Belongs to the SAS10 family.</text>
</comment>
<organism evidence="3 4">
    <name type="scientific">Limulus polyphemus</name>
    <name type="common">Atlantic horseshoe crab</name>
    <dbReference type="NCBI Taxonomy" id="6850"/>
    <lineage>
        <taxon>Eukaryota</taxon>
        <taxon>Metazoa</taxon>
        <taxon>Ecdysozoa</taxon>
        <taxon>Arthropoda</taxon>
        <taxon>Chelicerata</taxon>
        <taxon>Merostomata</taxon>
        <taxon>Xiphosura</taxon>
        <taxon>Limulidae</taxon>
        <taxon>Limulus</taxon>
    </lineage>
</organism>
<accession>A0ABM1C4S2</accession>
<evidence type="ECO:0000313" key="3">
    <source>
        <dbReference type="Proteomes" id="UP000694941"/>
    </source>
</evidence>
<dbReference type="InterPro" id="IPR007146">
    <property type="entry name" value="Sas10/Utp3/C1D"/>
</dbReference>
<feature type="region of interest" description="Disordered" evidence="2">
    <location>
        <begin position="142"/>
        <end position="167"/>
    </location>
</feature>
<feature type="compositionally biased region" description="Basic and acidic residues" evidence="2">
    <location>
        <begin position="303"/>
        <end position="312"/>
    </location>
</feature>
<feature type="compositionally biased region" description="Basic residues" evidence="2">
    <location>
        <begin position="289"/>
        <end position="302"/>
    </location>
</feature>
<dbReference type="Pfam" id="PF04000">
    <property type="entry name" value="Sas10_Utp3"/>
    <property type="match status" value="1"/>
</dbReference>
<sequence>MMCKEKVIAHDLPEALAHLNLVKDHAYTALTTVNSLLQRVQDGDLPTKKGITILEVKNHMLLSYLTNLTFLMWRKLNGQKISGETAVERLAEYRTVLEKIRPIEQKLKYQIDKLIKTGTIEQLDPDDPLKFKANPDSLISKLAEDEDESVSDEEKEEKSNIYVPPKLSAVHYEGDETEHDRQQRILERARKRVLSTSIMQELRKEYSEAPEEIKESVDFQKETAAKHIKEKINYEEEYMTRLTVTKKEKNARKKLNGMYDLDHLTTFEDISALDAEAIDDLPMKKKKKLAKKQMKMKKKGKKKVSEKEDKPPQDHLCEFLGLFKTIECKKKLLLF</sequence>